<dbReference type="PANTHER" id="PTHR30164">
    <property type="entry name" value="MTFA PEPTIDASE"/>
    <property type="match status" value="1"/>
</dbReference>
<dbReference type="Proteomes" id="UP001461163">
    <property type="component" value="Unassembled WGS sequence"/>
</dbReference>
<dbReference type="EMBL" id="JBBMQS010000012">
    <property type="protein sequence ID" value="MEM5499275.1"/>
    <property type="molecule type" value="Genomic_DNA"/>
</dbReference>
<keyword evidence="1" id="KW-0472">Membrane</keyword>
<feature type="transmembrane region" description="Helical" evidence="1">
    <location>
        <begin position="6"/>
        <end position="23"/>
    </location>
</feature>
<gene>
    <name evidence="2" type="ORF">WNY77_17820</name>
</gene>
<dbReference type="PANTHER" id="PTHR30164:SF2">
    <property type="entry name" value="PROTEIN MTFA"/>
    <property type="match status" value="1"/>
</dbReference>
<comment type="caution">
    <text evidence="2">The sequence shown here is derived from an EMBL/GenBank/DDBJ whole genome shotgun (WGS) entry which is preliminary data.</text>
</comment>
<sequence length="284" mass="32796">MRQILIYCLLSLPIMIMLGWFYFDKRKLKRKEARRAVLNAKPLAPEYLQILKTQYPLYSRLPEELQRKLVSHIQVFLDEKDIIGRGEFDVTDTVRVLIAAQACTLLLNRPGNYYPGFRTILVYPDTYVASSTQHDGLLQVTSTSTRAGESWHRGPIVLAWEHVLQGALDSRDGHNVVMHEFAHKLDEENAAMDGLPLLPTAEQYQQWSQVLSAEFAVQQRKLANGDDDVIDSYGATSPAEFFAVVTETFFEKPQQLQRHHPKLYEQFKQCYLLNPLEWRELNQS</sequence>
<evidence type="ECO:0000313" key="3">
    <source>
        <dbReference type="Proteomes" id="UP001461163"/>
    </source>
</evidence>
<keyword evidence="3" id="KW-1185">Reference proteome</keyword>
<dbReference type="SUPFAM" id="SSF55486">
    <property type="entry name" value="Metalloproteases ('zincins'), catalytic domain"/>
    <property type="match status" value="1"/>
</dbReference>
<dbReference type="Gene3D" id="1.10.472.150">
    <property type="entry name" value="Glucose-regulated metallo-peptidase M90, N-terminal domain"/>
    <property type="match status" value="1"/>
</dbReference>
<name>A0ABU9SZH3_9ALTE</name>
<dbReference type="InterPro" id="IPR010384">
    <property type="entry name" value="MtfA_fam"/>
</dbReference>
<keyword evidence="1" id="KW-0812">Transmembrane</keyword>
<keyword evidence="1" id="KW-1133">Transmembrane helix</keyword>
<dbReference type="Pfam" id="PF06167">
    <property type="entry name" value="Peptidase_M90"/>
    <property type="match status" value="1"/>
</dbReference>
<evidence type="ECO:0000256" key="1">
    <source>
        <dbReference type="SAM" id="Phobius"/>
    </source>
</evidence>
<dbReference type="InterPro" id="IPR042252">
    <property type="entry name" value="MtfA_N"/>
</dbReference>
<evidence type="ECO:0000313" key="2">
    <source>
        <dbReference type="EMBL" id="MEM5499275.1"/>
    </source>
</evidence>
<dbReference type="CDD" id="cd20169">
    <property type="entry name" value="Peptidase_M90_mtfA"/>
    <property type="match status" value="1"/>
</dbReference>
<dbReference type="RefSeq" id="WP_342882460.1">
    <property type="nucleotide sequence ID" value="NZ_JBBMQS010000012.1"/>
</dbReference>
<proteinExistence type="predicted"/>
<dbReference type="InterPro" id="IPR024079">
    <property type="entry name" value="MetalloPept_cat_dom_sf"/>
</dbReference>
<protein>
    <submittedName>
        <fullName evidence="2">M90 family metallopeptidase</fullName>
    </submittedName>
</protein>
<organism evidence="2 3">
    <name type="scientific">Paraglaciecola mesophila</name>
    <dbReference type="NCBI Taxonomy" id="197222"/>
    <lineage>
        <taxon>Bacteria</taxon>
        <taxon>Pseudomonadati</taxon>
        <taxon>Pseudomonadota</taxon>
        <taxon>Gammaproteobacteria</taxon>
        <taxon>Alteromonadales</taxon>
        <taxon>Alteromonadaceae</taxon>
        <taxon>Paraglaciecola</taxon>
    </lineage>
</organism>
<reference evidence="2 3" key="1">
    <citation type="submission" date="2024-03" db="EMBL/GenBank/DDBJ databases">
        <title>Community enrichment and isolation of bacterial strains for fucoidan degradation.</title>
        <authorList>
            <person name="Sichert A."/>
        </authorList>
    </citation>
    <scope>NUCLEOTIDE SEQUENCE [LARGE SCALE GENOMIC DNA]</scope>
    <source>
        <strain evidence="2 3">AS12</strain>
    </source>
</reference>
<accession>A0ABU9SZH3</accession>
<dbReference type="Gene3D" id="3.40.390.10">
    <property type="entry name" value="Collagenase (Catalytic Domain)"/>
    <property type="match status" value="1"/>
</dbReference>